<dbReference type="InterPro" id="IPR014819">
    <property type="entry name" value="PriCT_2"/>
</dbReference>
<keyword evidence="3" id="KW-0067">ATP-binding</keyword>
<dbReference type="InterPro" id="IPR014015">
    <property type="entry name" value="Helicase_SF3_DNA-vir"/>
</dbReference>
<dbReference type="InterPro" id="IPR056443">
    <property type="entry name" value="AEP_C962R"/>
</dbReference>
<evidence type="ECO:0000256" key="1">
    <source>
        <dbReference type="ARBA" id="ARBA00022741"/>
    </source>
</evidence>
<dbReference type="PROSITE" id="PS51206">
    <property type="entry name" value="SF3_HELICASE_1"/>
    <property type="match status" value="1"/>
</dbReference>
<name>A0A6C0KA78_9ZZZZ</name>
<dbReference type="InterPro" id="IPR014818">
    <property type="entry name" value="Phage/plasmid_primase_P4_C"/>
</dbReference>
<dbReference type="NCBIfam" id="TIGR01613">
    <property type="entry name" value="primase_Cterm"/>
    <property type="match status" value="1"/>
</dbReference>
<dbReference type="PANTHER" id="PTHR35372">
    <property type="entry name" value="ATP BINDING PROTEIN-RELATED"/>
    <property type="match status" value="1"/>
</dbReference>
<dbReference type="Pfam" id="PF08706">
    <property type="entry name" value="D5_N"/>
    <property type="match status" value="1"/>
</dbReference>
<dbReference type="Pfam" id="PF08707">
    <property type="entry name" value="PriCT_2"/>
    <property type="match status" value="1"/>
</dbReference>
<evidence type="ECO:0000313" key="5">
    <source>
        <dbReference type="EMBL" id="QHU14955.1"/>
    </source>
</evidence>
<dbReference type="PANTHER" id="PTHR35372:SF2">
    <property type="entry name" value="SF3 HELICASE DOMAIN-CONTAINING PROTEIN"/>
    <property type="match status" value="1"/>
</dbReference>
<accession>A0A6C0KA78</accession>
<proteinExistence type="predicted"/>
<dbReference type="AlphaFoldDB" id="A0A6C0KA78"/>
<reference evidence="5" key="1">
    <citation type="journal article" date="2020" name="Nature">
        <title>Giant virus diversity and host interactions through global metagenomics.</title>
        <authorList>
            <person name="Schulz F."/>
            <person name="Roux S."/>
            <person name="Paez-Espino D."/>
            <person name="Jungbluth S."/>
            <person name="Walsh D.A."/>
            <person name="Denef V.J."/>
            <person name="McMahon K.D."/>
            <person name="Konstantinidis K.T."/>
            <person name="Eloe-Fadrosh E.A."/>
            <person name="Kyrpides N.C."/>
            <person name="Woyke T."/>
        </authorList>
    </citation>
    <scope>NUCLEOTIDE SEQUENCE</scope>
    <source>
        <strain evidence="5">GVMAG-S-1102244-55</strain>
    </source>
</reference>
<keyword evidence="1" id="KW-0547">Nucleotide-binding</keyword>
<dbReference type="GO" id="GO:0016817">
    <property type="term" value="F:hydrolase activity, acting on acid anhydrides"/>
    <property type="evidence" value="ECO:0007669"/>
    <property type="project" value="InterPro"/>
</dbReference>
<evidence type="ECO:0000259" key="4">
    <source>
        <dbReference type="PROSITE" id="PS51206"/>
    </source>
</evidence>
<evidence type="ECO:0000256" key="2">
    <source>
        <dbReference type="ARBA" id="ARBA00022801"/>
    </source>
</evidence>
<dbReference type="Pfam" id="PF23162">
    <property type="entry name" value="AEP_C962R"/>
    <property type="match status" value="1"/>
</dbReference>
<dbReference type="EMBL" id="MN740847">
    <property type="protein sequence ID" value="QHU14955.1"/>
    <property type="molecule type" value="Genomic_DNA"/>
</dbReference>
<dbReference type="SMART" id="SM00885">
    <property type="entry name" value="D5_N"/>
    <property type="match status" value="1"/>
</dbReference>
<dbReference type="GO" id="GO:0005524">
    <property type="term" value="F:ATP binding"/>
    <property type="evidence" value="ECO:0007669"/>
    <property type="project" value="UniProtKB-KW"/>
</dbReference>
<dbReference type="SUPFAM" id="SSF52540">
    <property type="entry name" value="P-loop containing nucleoside triphosphate hydrolases"/>
    <property type="match status" value="1"/>
</dbReference>
<keyword evidence="2" id="KW-0378">Hydrolase</keyword>
<dbReference type="InterPro" id="IPR027417">
    <property type="entry name" value="P-loop_NTPase"/>
</dbReference>
<evidence type="ECO:0000256" key="3">
    <source>
        <dbReference type="ARBA" id="ARBA00022840"/>
    </source>
</evidence>
<organism evidence="5">
    <name type="scientific">viral metagenome</name>
    <dbReference type="NCBI Taxonomy" id="1070528"/>
    <lineage>
        <taxon>unclassified sequences</taxon>
        <taxon>metagenomes</taxon>
        <taxon>organismal metagenomes</taxon>
    </lineage>
</organism>
<sequence>MTDVQNYTGLNDFLIKHKKKDGQEYTHTRIGNTELGIYSGSYCIPDEELSTFWKLYYKDVFINKKREYLTERQDRINGGPLLVDIDMRFGEEVTSRKFNVDHLSDILELYGDAIQNVIKSDEEYSFKAYIFQKPNVVAKKGKETKDGLHIVFGINMHHSIQLLIRDVVMNLEETERQIFTDLECVNSVNDIFDECISIGRNNWQVWGSGKPGCDIYKLVSIWNYTINEDEVVMEQEVNAINKEVNIKDLLPIVSSKNKTFIIKNKVNEEFEEKLKEKLKATQVKKSKKKKRTAKNSSQTTILKNAMLNSNLIIPTNQEELDTMVKNLHNSLDIKDVKIEELHNLTMILDDRWYDPYKQWLEIGWALHNTDAQLLFWTWVSFSAKSDKFDFNDIPKLWQMWNCDFKDDGITFRTIHYHVKNNFPEKYVKIQESCSDKLITECGRSKGSDTDLAIITHHLFKELFACVGIKSQKWYRFQNHRWVEDDNGTSLRRKLSDKINQLFTVRSLEEKVKAAQDEINEAEKAKHIDNSAEFVRIAIKLKMANQKTSIMKECAERFWDEELEPRLDSNPYLLGFQNGVYDFKQKIFRDGVAEDYISLSTGTKYKPYDSSDEEQVKIKAEIDDFFFKIFPNEDLRRYMWDHAACALLGINKHQSFNVYTGGGGNGKSKFVDLMNLTLGGYSDKCNISLITQKRKGIGGPTPEIAKLKGKRYVSMDEPSKGDELNEGIMKQLTGGDEIEGRGMYEKKMIKFIPQFNLVCSTNNPFEIKSNDQGTWRRIKNVPYNSEFVDPEVMEQKIASGLTSDPENPIYLKDYELDEKMKTWIQVFTSLLIDKCNENEGQVKDCEIILASTKGYRQKQDFYSQFFNENVGKAGPKDKIKKQEIRDRFNEWYQNEYSAKPPKAQELYDYLDKCCGKWKKGGWWNYKIVYDSYESESDEEEVE</sequence>
<feature type="domain" description="SF3 helicase" evidence="4">
    <location>
        <begin position="633"/>
        <end position="795"/>
    </location>
</feature>
<dbReference type="InterPro" id="IPR006500">
    <property type="entry name" value="Helicase_put_C_phage/plasmid"/>
</dbReference>
<protein>
    <recommendedName>
        <fullName evidence="4">SF3 helicase domain-containing protein</fullName>
    </recommendedName>
</protein>
<dbReference type="InterPro" id="IPR051620">
    <property type="entry name" value="ORF904-like_C"/>
</dbReference>